<sequence>MHANLGKSLHTSLKYVFTRNQCTFFQILTFDREPYSSTSHYNSHLFIFSNLKNHHPNMSESSQTTKSARSTRSKAKIESSQIIKDVGPVTSIHPSNLKPVTAAEKKGKMKTAEKKKETIKVSDVISPSVNKSEKGTSKRKRRDYKSRIPLSMSDLVFESNVNTSEKTSETNEGEPQNPKPASEVVETTVDNPSSVNLGSDAEKKDLNPKSVETEMEDTPTEVETEIADKSPIIAEMVTEKSTHVVTEEVVMPDVVTSLNEHEEVETADKETMKEAAAEKDVETTVTASESSDEETGTAQEDTSDDEEDTQSEESNQSMPTNEKEKEAEKVVEAEKEKVETVVDVDTYETTKPAERSTGGITKRLRSCTGKVVPTASKTPAPRLKTKGVGPVKDMKKSESGGYVRAYQVDPKILDEQLQRHLSRACTMEMKDKEKEEHLKNNIP</sequence>
<protein>
    <submittedName>
        <fullName evidence="1">Uncharacterized protein</fullName>
    </submittedName>
</protein>
<evidence type="ECO:0000313" key="1">
    <source>
        <dbReference type="EMBL" id="CAJ2633369.1"/>
    </source>
</evidence>
<name>A0ACB0IN61_TRIPR</name>
<comment type="caution">
    <text evidence="1">The sequence shown here is derived from an EMBL/GenBank/DDBJ whole genome shotgun (WGS) entry which is preliminary data.</text>
</comment>
<reference evidence="1" key="1">
    <citation type="submission" date="2023-10" db="EMBL/GenBank/DDBJ databases">
        <authorList>
            <person name="Rodriguez Cubillos JULIANA M."/>
            <person name="De Vega J."/>
        </authorList>
    </citation>
    <scope>NUCLEOTIDE SEQUENCE</scope>
</reference>
<proteinExistence type="predicted"/>
<dbReference type="Proteomes" id="UP001177021">
    <property type="component" value="Unassembled WGS sequence"/>
</dbReference>
<gene>
    <name evidence="1" type="ORF">MILVUS5_LOCUS4493</name>
</gene>
<organism evidence="1 2">
    <name type="scientific">Trifolium pratense</name>
    <name type="common">Red clover</name>
    <dbReference type="NCBI Taxonomy" id="57577"/>
    <lineage>
        <taxon>Eukaryota</taxon>
        <taxon>Viridiplantae</taxon>
        <taxon>Streptophyta</taxon>
        <taxon>Embryophyta</taxon>
        <taxon>Tracheophyta</taxon>
        <taxon>Spermatophyta</taxon>
        <taxon>Magnoliopsida</taxon>
        <taxon>eudicotyledons</taxon>
        <taxon>Gunneridae</taxon>
        <taxon>Pentapetalae</taxon>
        <taxon>rosids</taxon>
        <taxon>fabids</taxon>
        <taxon>Fabales</taxon>
        <taxon>Fabaceae</taxon>
        <taxon>Papilionoideae</taxon>
        <taxon>50 kb inversion clade</taxon>
        <taxon>NPAAA clade</taxon>
        <taxon>Hologalegina</taxon>
        <taxon>IRL clade</taxon>
        <taxon>Trifolieae</taxon>
        <taxon>Trifolium</taxon>
    </lineage>
</organism>
<evidence type="ECO:0000313" key="2">
    <source>
        <dbReference type="Proteomes" id="UP001177021"/>
    </source>
</evidence>
<accession>A0ACB0IN61</accession>
<keyword evidence="2" id="KW-1185">Reference proteome</keyword>
<dbReference type="EMBL" id="CASHSV030000001">
    <property type="protein sequence ID" value="CAJ2633369.1"/>
    <property type="molecule type" value="Genomic_DNA"/>
</dbReference>